<dbReference type="RefSeq" id="WP_143544554.1">
    <property type="nucleotide sequence ID" value="NZ_OCMF01000004.1"/>
</dbReference>
<reference evidence="3" key="1">
    <citation type="submission" date="2017-09" db="EMBL/GenBank/DDBJ databases">
        <authorList>
            <person name="Varghese N."/>
            <person name="Submissions S."/>
        </authorList>
    </citation>
    <scope>NUCLEOTIDE SEQUENCE [LARGE SCALE GENOMIC DNA]</scope>
    <source>
        <strain evidence="3">CGMCC 1.12641</strain>
    </source>
</reference>
<dbReference type="OrthoDB" id="1376285at2"/>
<evidence type="ECO:0000313" key="3">
    <source>
        <dbReference type="Proteomes" id="UP000219193"/>
    </source>
</evidence>
<keyword evidence="3" id="KW-1185">Reference proteome</keyword>
<feature type="chain" id="PRO_5013080690" evidence="1">
    <location>
        <begin position="22"/>
        <end position="113"/>
    </location>
</feature>
<feature type="signal peptide" evidence="1">
    <location>
        <begin position="1"/>
        <end position="21"/>
    </location>
</feature>
<keyword evidence="1" id="KW-0732">Signal</keyword>
<accession>A0A285X7S7</accession>
<dbReference type="EMBL" id="OCMF01000004">
    <property type="protein sequence ID" value="SOC81338.1"/>
    <property type="molecule type" value="Genomic_DNA"/>
</dbReference>
<proteinExistence type="predicted"/>
<organism evidence="2 3">
    <name type="scientific">Salinimicrobium sediminis</name>
    <dbReference type="NCBI Taxonomy" id="1343891"/>
    <lineage>
        <taxon>Bacteria</taxon>
        <taxon>Pseudomonadati</taxon>
        <taxon>Bacteroidota</taxon>
        <taxon>Flavobacteriia</taxon>
        <taxon>Flavobacteriales</taxon>
        <taxon>Flavobacteriaceae</taxon>
        <taxon>Salinimicrobium</taxon>
    </lineage>
</organism>
<name>A0A285X7S7_9FLAO</name>
<sequence>MRKLKLFFAAFALMLTASTFANSAYYFEANRGSITYEIEKMLKDSGLIIEEEFTVTVIFEVNQEQKIEIYSVKSQNEEVNEFIEKRLNHRKLKGEGWSTEKFYELPVKVKSRR</sequence>
<evidence type="ECO:0000256" key="1">
    <source>
        <dbReference type="SAM" id="SignalP"/>
    </source>
</evidence>
<evidence type="ECO:0000313" key="2">
    <source>
        <dbReference type="EMBL" id="SOC81338.1"/>
    </source>
</evidence>
<dbReference type="AlphaFoldDB" id="A0A285X7S7"/>
<dbReference type="Proteomes" id="UP000219193">
    <property type="component" value="Unassembled WGS sequence"/>
</dbReference>
<protein>
    <submittedName>
        <fullName evidence="2">Uncharacterized protein</fullName>
    </submittedName>
</protein>
<gene>
    <name evidence="2" type="ORF">SAMN06296241_2913</name>
</gene>